<dbReference type="AlphaFoldDB" id="A0A1S8NBW4"/>
<accession>A0A1S8NBW4</accession>
<gene>
    <name evidence="1" type="ORF">CLOSAC_20620</name>
</gene>
<sequence length="59" mass="6661">MTELGRSLFEEGKLEGKQENAMEVAKRAIRNGISNELISKLTELSIDQIEVIRKTIKSN</sequence>
<evidence type="ECO:0000313" key="2">
    <source>
        <dbReference type="Proteomes" id="UP000191154"/>
    </source>
</evidence>
<evidence type="ECO:0000313" key="1">
    <source>
        <dbReference type="EMBL" id="OOM13976.1"/>
    </source>
</evidence>
<dbReference type="EMBL" id="LZYZ01000003">
    <property type="protein sequence ID" value="OOM13976.1"/>
    <property type="molecule type" value="Genomic_DNA"/>
</dbReference>
<dbReference type="Proteomes" id="UP000191154">
    <property type="component" value="Unassembled WGS sequence"/>
</dbReference>
<evidence type="ECO:0008006" key="3">
    <source>
        <dbReference type="Google" id="ProtNLM"/>
    </source>
</evidence>
<protein>
    <recommendedName>
        <fullName evidence="3">Transposase</fullName>
    </recommendedName>
</protein>
<proteinExistence type="predicted"/>
<organism evidence="1 2">
    <name type="scientific">Clostridium saccharobutylicum</name>
    <dbReference type="NCBI Taxonomy" id="169679"/>
    <lineage>
        <taxon>Bacteria</taxon>
        <taxon>Bacillati</taxon>
        <taxon>Bacillota</taxon>
        <taxon>Clostridia</taxon>
        <taxon>Eubacteriales</taxon>
        <taxon>Clostridiaceae</taxon>
        <taxon>Clostridium</taxon>
    </lineage>
</organism>
<reference evidence="1 2" key="1">
    <citation type="submission" date="2016-05" db="EMBL/GenBank/DDBJ databases">
        <title>Microbial solvent formation.</title>
        <authorList>
            <person name="Poehlein A."/>
            <person name="Montoya Solano J.D."/>
            <person name="Flitsch S."/>
            <person name="Krabben P."/>
            <person name="Duerre P."/>
            <person name="Daniel R."/>
        </authorList>
    </citation>
    <scope>NUCLEOTIDE SEQUENCE [LARGE SCALE GENOMIC DNA]</scope>
    <source>
        <strain evidence="1 2">L1-8</strain>
    </source>
</reference>
<comment type="caution">
    <text evidence="1">The sequence shown here is derived from an EMBL/GenBank/DDBJ whole genome shotgun (WGS) entry which is preliminary data.</text>
</comment>
<dbReference type="RefSeq" id="WP_077865332.1">
    <property type="nucleotide sequence ID" value="NZ_LZYZ01000003.1"/>
</dbReference>
<name>A0A1S8NBW4_CLOSA</name>